<dbReference type="EMBL" id="CP055156">
    <property type="protein sequence ID" value="QNF31506.1"/>
    <property type="molecule type" value="Genomic_DNA"/>
</dbReference>
<keyword evidence="2" id="KW-0378">Hydrolase</keyword>
<dbReference type="Proteomes" id="UP000515237">
    <property type="component" value="Chromosome"/>
</dbReference>
<feature type="binding site" evidence="1">
    <location>
        <position position="142"/>
    </location>
    <ligand>
        <name>Zn(2+)</name>
        <dbReference type="ChEBI" id="CHEBI:29105"/>
    </ligand>
</feature>
<dbReference type="GO" id="GO:0046872">
    <property type="term" value="F:metal ion binding"/>
    <property type="evidence" value="ECO:0007669"/>
    <property type="project" value="UniProtKB-KW"/>
</dbReference>
<dbReference type="RefSeq" id="WP_185272280.1">
    <property type="nucleotide sequence ID" value="NZ_CP055156.1"/>
</dbReference>
<evidence type="ECO:0000313" key="5">
    <source>
        <dbReference type="Proteomes" id="UP000515237"/>
    </source>
</evidence>
<dbReference type="GO" id="GO:0017040">
    <property type="term" value="F:N-acylsphingosine amidohydrolase activity"/>
    <property type="evidence" value="ECO:0007669"/>
    <property type="project" value="UniProtKB-UniRule"/>
</dbReference>
<keyword evidence="2" id="KW-0443">Lipid metabolism</keyword>
<organism evidence="4 5">
    <name type="scientific">Adhaeribacter swui</name>
    <dbReference type="NCBI Taxonomy" id="2086471"/>
    <lineage>
        <taxon>Bacteria</taxon>
        <taxon>Pseudomonadati</taxon>
        <taxon>Bacteroidota</taxon>
        <taxon>Cytophagia</taxon>
        <taxon>Cytophagales</taxon>
        <taxon>Hymenobacteraceae</taxon>
        <taxon>Adhaeribacter</taxon>
    </lineage>
</organism>
<dbReference type="PANTHER" id="PTHR12670:SF1">
    <property type="entry name" value="NEUTRAL CERAMIDASE"/>
    <property type="match status" value="1"/>
</dbReference>
<dbReference type="PROSITE" id="PS51257">
    <property type="entry name" value="PROKAR_LIPOPROTEIN"/>
    <property type="match status" value="1"/>
</dbReference>
<dbReference type="GO" id="GO:0005576">
    <property type="term" value="C:extracellular region"/>
    <property type="evidence" value="ECO:0007669"/>
    <property type="project" value="TreeGrafter"/>
</dbReference>
<feature type="domain" description="Neutral/alkaline non-lysosomal ceramidase N-terminal" evidence="3">
    <location>
        <begin position="57"/>
        <end position="291"/>
    </location>
</feature>
<dbReference type="PANTHER" id="PTHR12670">
    <property type="entry name" value="CERAMIDASE"/>
    <property type="match status" value="1"/>
</dbReference>
<dbReference type="GO" id="GO:0046512">
    <property type="term" value="P:sphingosine biosynthetic process"/>
    <property type="evidence" value="ECO:0007669"/>
    <property type="project" value="TreeGrafter"/>
</dbReference>
<comment type="catalytic activity">
    <reaction evidence="2">
        <text>an N-acylsphing-4-enine + H2O = sphing-4-enine + a fatty acid</text>
        <dbReference type="Rhea" id="RHEA:20856"/>
        <dbReference type="ChEBI" id="CHEBI:15377"/>
        <dbReference type="ChEBI" id="CHEBI:28868"/>
        <dbReference type="ChEBI" id="CHEBI:52639"/>
        <dbReference type="ChEBI" id="CHEBI:57756"/>
        <dbReference type="EC" id="3.5.1.23"/>
    </reaction>
</comment>
<name>A0A7G7G2X2_9BACT</name>
<evidence type="ECO:0000313" key="4">
    <source>
        <dbReference type="EMBL" id="QNF31506.1"/>
    </source>
</evidence>
<comment type="cofactor">
    <cofactor evidence="1">
        <name>Zn(2+)</name>
        <dbReference type="ChEBI" id="CHEBI:29105"/>
    </cofactor>
    <text evidence="1">Binds 1 zinc ion per subunit.</text>
</comment>
<keyword evidence="1" id="KW-0479">Metal-binding</keyword>
<dbReference type="Pfam" id="PF04734">
    <property type="entry name" value="Ceramidase_alk"/>
    <property type="match status" value="1"/>
</dbReference>
<evidence type="ECO:0000256" key="1">
    <source>
        <dbReference type="PIRSR" id="PIRSR606823-2"/>
    </source>
</evidence>
<dbReference type="GO" id="GO:0046514">
    <property type="term" value="P:ceramide catabolic process"/>
    <property type="evidence" value="ECO:0007669"/>
    <property type="project" value="InterPro"/>
</dbReference>
<evidence type="ECO:0000256" key="2">
    <source>
        <dbReference type="RuleBase" id="RU366019"/>
    </source>
</evidence>
<dbReference type="GO" id="GO:0042759">
    <property type="term" value="P:long-chain fatty acid biosynthetic process"/>
    <property type="evidence" value="ECO:0007669"/>
    <property type="project" value="TreeGrafter"/>
</dbReference>
<gene>
    <name evidence="4" type="ORF">HUW51_01740</name>
</gene>
<reference evidence="4 5" key="1">
    <citation type="journal article" date="2018" name="Int. J. Syst. Evol. Microbiol.">
        <title>Adhaeribacter swui sp. nov., isolated from wet mud.</title>
        <authorList>
            <person name="Kim D.U."/>
            <person name="Kim K.W."/>
            <person name="Kang M.S."/>
            <person name="Kim J.Y."/>
            <person name="Jang J.H."/>
            <person name="Kim M.K."/>
        </authorList>
    </citation>
    <scope>NUCLEOTIDE SEQUENCE [LARGE SCALE GENOMIC DNA]</scope>
    <source>
        <strain evidence="4 5">KCTC 52873</strain>
    </source>
</reference>
<dbReference type="EC" id="3.5.1.23" evidence="2"/>
<keyword evidence="2" id="KW-0746">Sphingolipid metabolism</keyword>
<dbReference type="GO" id="GO:0016020">
    <property type="term" value="C:membrane"/>
    <property type="evidence" value="ECO:0007669"/>
    <property type="project" value="GOC"/>
</dbReference>
<dbReference type="KEGG" id="aswu:HUW51_01740"/>
<protein>
    <recommendedName>
        <fullName evidence="2">Neutral ceramidase</fullName>
        <ecNumber evidence="2">3.5.1.23</ecNumber>
    </recommendedName>
</protein>
<feature type="binding site" evidence="1">
    <location>
        <position position="238"/>
    </location>
    <ligand>
        <name>Zn(2+)</name>
        <dbReference type="ChEBI" id="CHEBI:29105"/>
    </ligand>
</feature>
<dbReference type="InterPro" id="IPR031329">
    <property type="entry name" value="NEUT/ALK_ceramidase_N"/>
</dbReference>
<sequence length="442" mass="49290">MRYLTFILVGLWLGCPACITQKIDTTPYQQTAYYQKSKEQITAFQPTALTGSDTVRVGWAKVNITPAKPVPMAGYGKRRGKKFEQVHDSVWVRAFVFKTGTQKVAWVTADLLIMPMRVTARVQELLGSKGYFLKNLFFTATHTHYSIGGWGKKPAGRIMAGKYSNQIVDNLAQSIARAILKAEQTAVPAAMAYQQMAAPEYVNNRLIGEKGGVDSLIRVLYFRKRTGEKALLCTYAAHPTSVASNDLRLSAEYPGALVKLLEQRLQLNMAAFGAGAVGSHGPQAAGAEYEKVNNLATGLATKIENRLNQTTLSYAFNLQSAFFPISLSKPQWRYKDDRRFRPWLFYTVFGKYPAGLSMLQVGPVQFIGTPCDFSGELLPAITAAHADKKIIVTSFNGSYIGYVTPQKYYKLKKYETRDMNFFGPYTGTFLTEMINLIIQKFN</sequence>
<evidence type="ECO:0000259" key="3">
    <source>
        <dbReference type="Pfam" id="PF04734"/>
    </source>
</evidence>
<dbReference type="AlphaFoldDB" id="A0A7G7G2X2"/>
<dbReference type="InterPro" id="IPR006823">
    <property type="entry name" value="Ceramidase_alk"/>
</dbReference>
<accession>A0A7G7G2X2</accession>
<proteinExistence type="inferred from homology"/>
<keyword evidence="5" id="KW-1185">Reference proteome</keyword>
<comment type="similarity">
    <text evidence="2">Belongs to the neutral ceramidase family.</text>
</comment>
<keyword evidence="1" id="KW-0862">Zinc</keyword>